<evidence type="ECO:0000313" key="2">
    <source>
        <dbReference type="Proteomes" id="UP000193749"/>
    </source>
</evidence>
<reference evidence="1 2" key="1">
    <citation type="journal article" date="2017" name="Antonie Van Leeuwenhoek">
        <title>Phylogenomic resolution of the bacterial genus Pantoea and its relationship with Erwinia and Tatumella.</title>
        <authorList>
            <person name="Palmer M."/>
            <person name="Steenkamp E.T."/>
            <person name="Coetzee M.P."/>
            <person name="Chan W.Y."/>
            <person name="van Zyl E."/>
            <person name="De Maayer P."/>
            <person name="Coutinho T.A."/>
            <person name="Blom J."/>
            <person name="Smits T.H."/>
            <person name="Duffy B."/>
            <person name="Venter S.N."/>
        </authorList>
    </citation>
    <scope>NUCLEOTIDE SEQUENCE [LARGE SCALE GENOMIC DNA]</scope>
    <source>
        <strain evidence="1 2">LMG 2657</strain>
    </source>
</reference>
<dbReference type="RefSeq" id="WP_208617347.1">
    <property type="nucleotide sequence ID" value="NZ_MLJI01000002.1"/>
</dbReference>
<dbReference type="EMBL" id="MLJI01000002">
    <property type="protein sequence ID" value="ORM90152.1"/>
    <property type="molecule type" value="Genomic_DNA"/>
</dbReference>
<sequence length="104" mass="11375">MSNNGFDADDLSTTLARFAGKRRDIVYDEAKLKRKAPEPVAFSSATNECGSSILKVVASIVSNSNKSGNHSEIDDVYDELNSDDVDGWMNGTQGYGYYRNGIKD</sequence>
<dbReference type="AlphaFoldDB" id="A0A1X1EMV3"/>
<comment type="caution">
    <text evidence="1">The sequence shown here is derived from an EMBL/GenBank/DDBJ whole genome shotgun (WGS) entry which is preliminary data.</text>
</comment>
<name>A0A1X1EMV3_PANCY</name>
<organism evidence="1 2">
    <name type="scientific">Pantoea cypripedii</name>
    <name type="common">Pectobacterium cypripedii</name>
    <name type="synonym">Erwinia cypripedii</name>
    <dbReference type="NCBI Taxonomy" id="55209"/>
    <lineage>
        <taxon>Bacteria</taxon>
        <taxon>Pseudomonadati</taxon>
        <taxon>Pseudomonadota</taxon>
        <taxon>Gammaproteobacteria</taxon>
        <taxon>Enterobacterales</taxon>
        <taxon>Erwiniaceae</taxon>
        <taxon>Pantoea</taxon>
    </lineage>
</organism>
<keyword evidence="2" id="KW-1185">Reference proteome</keyword>
<accession>A0A1X1EMV3</accession>
<evidence type="ECO:0000313" key="1">
    <source>
        <dbReference type="EMBL" id="ORM90152.1"/>
    </source>
</evidence>
<proteinExistence type="predicted"/>
<protein>
    <submittedName>
        <fullName evidence="1">Uncharacterized protein</fullName>
    </submittedName>
</protein>
<gene>
    <name evidence="1" type="ORF">HA50_26760</name>
</gene>
<dbReference type="Proteomes" id="UP000193749">
    <property type="component" value="Unassembled WGS sequence"/>
</dbReference>